<dbReference type="InterPro" id="IPR016181">
    <property type="entry name" value="Acyl_CoA_acyltransferase"/>
</dbReference>
<dbReference type="EMBL" id="JAAVVK010000002">
    <property type="protein sequence ID" value="NKE38746.1"/>
    <property type="molecule type" value="Genomic_DNA"/>
</dbReference>
<dbReference type="RefSeq" id="WP_168105217.1">
    <property type="nucleotide sequence ID" value="NZ_CP051215.1"/>
</dbReference>
<comment type="caution">
    <text evidence="2">The sequence shown here is derived from an EMBL/GenBank/DDBJ whole genome shotgun (WGS) entry which is preliminary data.</text>
</comment>
<protein>
    <submittedName>
        <fullName evidence="2">GNAT family N-acetyltransferase</fullName>
    </submittedName>
</protein>
<evidence type="ECO:0000313" key="3">
    <source>
        <dbReference type="Proteomes" id="UP000584587"/>
    </source>
</evidence>
<dbReference type="SUPFAM" id="SSF55729">
    <property type="entry name" value="Acyl-CoA N-acyltransferases (Nat)"/>
    <property type="match status" value="1"/>
</dbReference>
<reference evidence="2 3" key="1">
    <citation type="submission" date="2020-04" db="EMBL/GenBank/DDBJ databases">
        <title>Complete genome sequence of Spiroplasma platyhelix ATCC 51748, an insect isolate.</title>
        <authorList>
            <person name="Green E.A."/>
            <person name="Klassen J.L."/>
        </authorList>
    </citation>
    <scope>NUCLEOTIDE SEQUENCE [LARGE SCALE GENOMIC DNA]</scope>
    <source>
        <strain evidence="2 3">PALS-1</strain>
    </source>
</reference>
<sequence>MLDFKNKLEKTIIDYFIKYNVNPNPVNDGKVVVFDPKNQIHYINSLASASNLNVAVSKNLVTQKQYDKALEIIKVWQKNKMPFTWVVVSDSQETKEKEFFLKEGFIHSETIIAMVADLNQFNEVLPLNKNEKIKQVETLADVEKFRSVIKNSFSLILIDLQKYYGLYELRKTQKIDYQVYLTVDEVPASTGQFYYEDDLVIIDDIATSPNFQKRGLAKKVLNHLLTTAKKMGYQQVALIATPEGFPLYQKLGFKPIKLYFNVYEINY</sequence>
<dbReference type="AlphaFoldDB" id="A0A846U1S4"/>
<dbReference type="GO" id="GO:0016747">
    <property type="term" value="F:acyltransferase activity, transferring groups other than amino-acyl groups"/>
    <property type="evidence" value="ECO:0007669"/>
    <property type="project" value="InterPro"/>
</dbReference>
<dbReference type="Pfam" id="PF00583">
    <property type="entry name" value="Acetyltransf_1"/>
    <property type="match status" value="1"/>
</dbReference>
<feature type="domain" description="N-acetyltransferase" evidence="1">
    <location>
        <begin position="131"/>
        <end position="267"/>
    </location>
</feature>
<keyword evidence="2" id="KW-0808">Transferase</keyword>
<dbReference type="Gene3D" id="3.40.630.30">
    <property type="match status" value="1"/>
</dbReference>
<proteinExistence type="predicted"/>
<evidence type="ECO:0000313" key="2">
    <source>
        <dbReference type="EMBL" id="NKE38746.1"/>
    </source>
</evidence>
<dbReference type="InterPro" id="IPR000182">
    <property type="entry name" value="GNAT_dom"/>
</dbReference>
<accession>A0A846U1S4</accession>
<organism evidence="2 3">
    <name type="scientific">Spiroplasma platyhelix PALS-1</name>
    <dbReference type="NCBI Taxonomy" id="1276218"/>
    <lineage>
        <taxon>Bacteria</taxon>
        <taxon>Bacillati</taxon>
        <taxon>Mycoplasmatota</taxon>
        <taxon>Mollicutes</taxon>
        <taxon>Entomoplasmatales</taxon>
        <taxon>Spiroplasmataceae</taxon>
        <taxon>Spiroplasma</taxon>
    </lineage>
</organism>
<keyword evidence="3" id="KW-1185">Reference proteome</keyword>
<dbReference type="Proteomes" id="UP000584587">
    <property type="component" value="Unassembled WGS sequence"/>
</dbReference>
<evidence type="ECO:0000259" key="1">
    <source>
        <dbReference type="PROSITE" id="PS51186"/>
    </source>
</evidence>
<gene>
    <name evidence="2" type="ORF">HER12_03180</name>
</gene>
<dbReference type="CDD" id="cd04301">
    <property type="entry name" value="NAT_SF"/>
    <property type="match status" value="1"/>
</dbReference>
<name>A0A846U1S4_9MOLU</name>
<dbReference type="PROSITE" id="PS51186">
    <property type="entry name" value="GNAT"/>
    <property type="match status" value="1"/>
</dbReference>